<dbReference type="AlphaFoldDB" id="A0A840N277"/>
<dbReference type="PANTHER" id="PTHR35869:SF1">
    <property type="entry name" value="OUTER-MEMBRANE LIPOPROTEIN CARRIER PROTEIN"/>
    <property type="match status" value="1"/>
</dbReference>
<dbReference type="SUPFAM" id="SSF89392">
    <property type="entry name" value="Prokaryotic lipoproteins and lipoprotein localization factors"/>
    <property type="match status" value="1"/>
</dbReference>
<dbReference type="EMBL" id="JACHIJ010000003">
    <property type="protein sequence ID" value="MBB5052008.1"/>
    <property type="molecule type" value="Genomic_DNA"/>
</dbReference>
<dbReference type="InterPro" id="IPR029046">
    <property type="entry name" value="LolA/LolB/LppX"/>
</dbReference>
<comment type="caution">
    <text evidence="4">The sequence shown here is derived from an EMBL/GenBank/DDBJ whole genome shotgun (WGS) entry which is preliminary data.</text>
</comment>
<gene>
    <name evidence="4" type="ORF">HNQ36_001982</name>
</gene>
<accession>A0A840N277</accession>
<protein>
    <submittedName>
        <fullName evidence="4">Outer membrane lipoprotein-sorting protein</fullName>
    </submittedName>
</protein>
<feature type="chain" id="PRO_5032783129" evidence="3">
    <location>
        <begin position="48"/>
        <end position="280"/>
    </location>
</feature>
<dbReference type="Proteomes" id="UP000521227">
    <property type="component" value="Unassembled WGS sequence"/>
</dbReference>
<organism evidence="4 5">
    <name type="scientific">Afipia massiliensis</name>
    <dbReference type="NCBI Taxonomy" id="211460"/>
    <lineage>
        <taxon>Bacteria</taxon>
        <taxon>Pseudomonadati</taxon>
        <taxon>Pseudomonadota</taxon>
        <taxon>Alphaproteobacteria</taxon>
        <taxon>Hyphomicrobiales</taxon>
        <taxon>Nitrobacteraceae</taxon>
        <taxon>Afipia</taxon>
    </lineage>
</organism>
<dbReference type="Gene3D" id="2.50.20.10">
    <property type="entry name" value="Lipoprotein localisation LolA/LolB/LppX"/>
    <property type="match status" value="1"/>
</dbReference>
<reference evidence="4 5" key="1">
    <citation type="submission" date="2020-08" db="EMBL/GenBank/DDBJ databases">
        <title>Genomic Encyclopedia of Type Strains, Phase IV (KMG-IV): sequencing the most valuable type-strain genomes for metagenomic binning, comparative biology and taxonomic classification.</title>
        <authorList>
            <person name="Goeker M."/>
        </authorList>
    </citation>
    <scope>NUCLEOTIDE SEQUENCE [LARGE SCALE GENOMIC DNA]</scope>
    <source>
        <strain evidence="4 5">DSM 17498</strain>
    </source>
</reference>
<name>A0A840N277_9BRAD</name>
<dbReference type="InterPro" id="IPR004564">
    <property type="entry name" value="OM_lipoprot_carrier_LolA-like"/>
</dbReference>
<sequence length="280" mass="30654">MRKFHRNQPFCRNPLSTRGFLAMKWPAAAVATAFAAALMMSTASAQAVPVPKPAPKPRADVPKQSLPSPVIPGPSAAAPPTPIIPDLRNLFGGNTPTFDANQKALASKVSSYMSTLQNVSGNFVQVGPDGKRSTGDFYIQKPGKIRFEYDDPSPIALVADGSSVIVRDRRLATQDVYPLSQTPLRYLLSDRIDLMRDTNVVGVASDDMFISVTIEEKQPLVGTSRLMLMIGAKDNQLKQWTVTDPQGYDTTVAVYNLDTTKKLDPGMFRIDYTNYQSNQN</sequence>
<evidence type="ECO:0000256" key="1">
    <source>
        <dbReference type="ARBA" id="ARBA00022729"/>
    </source>
</evidence>
<feature type="region of interest" description="Disordered" evidence="2">
    <location>
        <begin position="48"/>
        <end position="79"/>
    </location>
</feature>
<feature type="compositionally biased region" description="Pro residues" evidence="2">
    <location>
        <begin position="69"/>
        <end position="79"/>
    </location>
</feature>
<feature type="signal peptide" evidence="3">
    <location>
        <begin position="1"/>
        <end position="47"/>
    </location>
</feature>
<evidence type="ECO:0000256" key="3">
    <source>
        <dbReference type="SAM" id="SignalP"/>
    </source>
</evidence>
<dbReference type="PANTHER" id="PTHR35869">
    <property type="entry name" value="OUTER-MEMBRANE LIPOPROTEIN CARRIER PROTEIN"/>
    <property type="match status" value="1"/>
</dbReference>
<keyword evidence="1 3" id="KW-0732">Signal</keyword>
<proteinExistence type="predicted"/>
<evidence type="ECO:0000313" key="4">
    <source>
        <dbReference type="EMBL" id="MBB5052008.1"/>
    </source>
</evidence>
<dbReference type="RefSeq" id="WP_184084232.1">
    <property type="nucleotide sequence ID" value="NZ_JACHIJ010000003.1"/>
</dbReference>
<evidence type="ECO:0000256" key="2">
    <source>
        <dbReference type="SAM" id="MobiDB-lite"/>
    </source>
</evidence>
<dbReference type="Pfam" id="PF03548">
    <property type="entry name" value="LolA"/>
    <property type="match status" value="1"/>
</dbReference>
<keyword evidence="4" id="KW-0449">Lipoprotein</keyword>
<dbReference type="CDD" id="cd16325">
    <property type="entry name" value="LolA"/>
    <property type="match status" value="1"/>
</dbReference>
<evidence type="ECO:0000313" key="5">
    <source>
        <dbReference type="Proteomes" id="UP000521227"/>
    </source>
</evidence>